<protein>
    <recommendedName>
        <fullName evidence="2">Phage tail tape measure protein domain-containing protein</fullName>
    </recommendedName>
</protein>
<sequence length="363" mass="38726">MAEPIGSLRAELGLAIARFEQDMGRAVKAVRRGSARMRRAFARARTSAVRFAKSLISLRSAAVAAAGIGGLFFLVKRSIDAADTIGKIAKATGLSAEALQEFRFAARRGGIEIEKTDKALLFFIKNMAELRTRTSSEMGLALQEFNPGLVEMLKNTKNQEEALRLLADAIQDTDSALEKTAIARAAFGRSGALFVTTLNEGSAGLDRMARKARTLGAVLSNEIIARSEVAADELGDMADALRVAGIAAALQLMPAMRDLARMMTSPDFISGLKNLSTLVLDATEFFVKFHPEILAVAAAILVASTALKLGGKKGVQLALILGPLAGLLTVLTLRLRETTDETKGLNVAQTEQLSLAERLEAEV</sequence>
<evidence type="ECO:0000313" key="1">
    <source>
        <dbReference type="EMBL" id="KKM00332.1"/>
    </source>
</evidence>
<accession>A0A0F9HB85</accession>
<feature type="non-terminal residue" evidence="1">
    <location>
        <position position="363"/>
    </location>
</feature>
<comment type="caution">
    <text evidence="1">The sequence shown here is derived from an EMBL/GenBank/DDBJ whole genome shotgun (WGS) entry which is preliminary data.</text>
</comment>
<name>A0A0F9HB85_9ZZZZ</name>
<dbReference type="EMBL" id="LAZR01017458">
    <property type="protein sequence ID" value="KKM00332.1"/>
    <property type="molecule type" value="Genomic_DNA"/>
</dbReference>
<proteinExistence type="predicted"/>
<organism evidence="1">
    <name type="scientific">marine sediment metagenome</name>
    <dbReference type="NCBI Taxonomy" id="412755"/>
    <lineage>
        <taxon>unclassified sequences</taxon>
        <taxon>metagenomes</taxon>
        <taxon>ecological metagenomes</taxon>
    </lineage>
</organism>
<dbReference type="AlphaFoldDB" id="A0A0F9HB85"/>
<evidence type="ECO:0008006" key="2">
    <source>
        <dbReference type="Google" id="ProtNLM"/>
    </source>
</evidence>
<gene>
    <name evidence="1" type="ORF">LCGC14_1805450</name>
</gene>
<reference evidence="1" key="1">
    <citation type="journal article" date="2015" name="Nature">
        <title>Complex archaea that bridge the gap between prokaryotes and eukaryotes.</title>
        <authorList>
            <person name="Spang A."/>
            <person name="Saw J.H."/>
            <person name="Jorgensen S.L."/>
            <person name="Zaremba-Niedzwiedzka K."/>
            <person name="Martijn J."/>
            <person name="Lind A.E."/>
            <person name="van Eijk R."/>
            <person name="Schleper C."/>
            <person name="Guy L."/>
            <person name="Ettema T.J."/>
        </authorList>
    </citation>
    <scope>NUCLEOTIDE SEQUENCE</scope>
</reference>